<dbReference type="EMBL" id="CAJVCH010183938">
    <property type="protein sequence ID" value="CAG7729776.1"/>
    <property type="molecule type" value="Genomic_DNA"/>
</dbReference>
<feature type="compositionally biased region" description="Basic and acidic residues" evidence="1">
    <location>
        <begin position="1"/>
        <end position="10"/>
    </location>
</feature>
<evidence type="ECO:0000313" key="2">
    <source>
        <dbReference type="EMBL" id="CAG7729776.1"/>
    </source>
</evidence>
<evidence type="ECO:0000313" key="3">
    <source>
        <dbReference type="Proteomes" id="UP000708208"/>
    </source>
</evidence>
<protein>
    <submittedName>
        <fullName evidence="2">Uncharacterized protein</fullName>
    </submittedName>
</protein>
<dbReference type="Proteomes" id="UP000708208">
    <property type="component" value="Unassembled WGS sequence"/>
</dbReference>
<reference evidence="2" key="1">
    <citation type="submission" date="2021-06" db="EMBL/GenBank/DDBJ databases">
        <authorList>
            <person name="Hodson N. C."/>
            <person name="Mongue J. A."/>
            <person name="Jaron S. K."/>
        </authorList>
    </citation>
    <scope>NUCLEOTIDE SEQUENCE</scope>
</reference>
<feature type="non-terminal residue" evidence="2">
    <location>
        <position position="55"/>
    </location>
</feature>
<feature type="non-terminal residue" evidence="2">
    <location>
        <position position="1"/>
    </location>
</feature>
<feature type="region of interest" description="Disordered" evidence="1">
    <location>
        <begin position="1"/>
        <end position="42"/>
    </location>
</feature>
<proteinExistence type="predicted"/>
<sequence>DEPMRFDSKPPNHQHHATEAAAAVTPSSKTSNARKNPQDENDAVIIEACGDYERT</sequence>
<accession>A0A8J2KQN1</accession>
<comment type="caution">
    <text evidence="2">The sequence shown here is derived from an EMBL/GenBank/DDBJ whole genome shotgun (WGS) entry which is preliminary data.</text>
</comment>
<gene>
    <name evidence="2" type="ORF">AFUS01_LOCUS18468</name>
</gene>
<name>A0A8J2KQN1_9HEXA</name>
<dbReference type="AlphaFoldDB" id="A0A8J2KQN1"/>
<organism evidence="2 3">
    <name type="scientific">Allacma fusca</name>
    <dbReference type="NCBI Taxonomy" id="39272"/>
    <lineage>
        <taxon>Eukaryota</taxon>
        <taxon>Metazoa</taxon>
        <taxon>Ecdysozoa</taxon>
        <taxon>Arthropoda</taxon>
        <taxon>Hexapoda</taxon>
        <taxon>Collembola</taxon>
        <taxon>Symphypleona</taxon>
        <taxon>Sminthuridae</taxon>
        <taxon>Allacma</taxon>
    </lineage>
</organism>
<evidence type="ECO:0000256" key="1">
    <source>
        <dbReference type="SAM" id="MobiDB-lite"/>
    </source>
</evidence>
<feature type="compositionally biased region" description="Polar residues" evidence="1">
    <location>
        <begin position="25"/>
        <end position="35"/>
    </location>
</feature>
<keyword evidence="3" id="KW-1185">Reference proteome</keyword>